<feature type="domain" description="HTH lysR-type" evidence="5">
    <location>
        <begin position="4"/>
        <end position="61"/>
    </location>
</feature>
<dbReference type="Proteomes" id="UP000184603">
    <property type="component" value="Unassembled WGS sequence"/>
</dbReference>
<evidence type="ECO:0000256" key="3">
    <source>
        <dbReference type="ARBA" id="ARBA00023125"/>
    </source>
</evidence>
<comment type="similarity">
    <text evidence="1">Belongs to the LysR transcriptional regulatory family.</text>
</comment>
<sequence length="313" mass="35255">MNQLEIKHLRMVSAIAETGNMTRAAENLCLSQSALSQQLKDIESKLGADLFFRARKKMILTPIGRKLLDTARLVTRLMEDTELDIARRVSGDRGELKIGVQCLFCYKWLPQAIHIFQRKFPKVELIIGTAVDLVEELEARKFDLIVTAAPVGDDRFRYVPLFGDTMVCVLPIDHPLRSQQYVGIEDFSRVKLITHAERGKNRLYQALLKPQGIEPKRYLTVDQPQAMLEMVMAGLGIGIFPAWAVREAVRTGRVVSLPITDQGIPVRWHAVSLPSSTVPVFQEEFVRIIGQMKINGEDPPQEAVAELLSVEVE</sequence>
<dbReference type="InterPro" id="IPR036390">
    <property type="entry name" value="WH_DNA-bd_sf"/>
</dbReference>
<dbReference type="PANTHER" id="PTHR30126">
    <property type="entry name" value="HTH-TYPE TRANSCRIPTIONAL REGULATOR"/>
    <property type="match status" value="1"/>
</dbReference>
<accession>A0A1M7XVX8</accession>
<evidence type="ECO:0000256" key="4">
    <source>
        <dbReference type="ARBA" id="ARBA00023163"/>
    </source>
</evidence>
<reference evidence="6 7" key="1">
    <citation type="submission" date="2016-12" db="EMBL/GenBank/DDBJ databases">
        <authorList>
            <person name="Song W.-J."/>
            <person name="Kurnit D.M."/>
        </authorList>
    </citation>
    <scope>NUCLEOTIDE SEQUENCE [LARGE SCALE GENOMIC DNA]</scope>
    <source>
        <strain evidence="6 7">DSM 18488</strain>
    </source>
</reference>
<keyword evidence="7" id="KW-1185">Reference proteome</keyword>
<gene>
    <name evidence="6" type="ORF">SAMN02745220_00198</name>
</gene>
<proteinExistence type="inferred from homology"/>
<organism evidence="6 7">
    <name type="scientific">Desulfopila aestuarii DSM 18488</name>
    <dbReference type="NCBI Taxonomy" id="1121416"/>
    <lineage>
        <taxon>Bacteria</taxon>
        <taxon>Pseudomonadati</taxon>
        <taxon>Thermodesulfobacteriota</taxon>
        <taxon>Desulfobulbia</taxon>
        <taxon>Desulfobulbales</taxon>
        <taxon>Desulfocapsaceae</taxon>
        <taxon>Desulfopila</taxon>
    </lineage>
</organism>
<protein>
    <submittedName>
        <fullName evidence="6">LysR family transcriptional regulator, regulator for metE and metH</fullName>
    </submittedName>
</protein>
<dbReference type="EMBL" id="FRFE01000001">
    <property type="protein sequence ID" value="SHO42879.1"/>
    <property type="molecule type" value="Genomic_DNA"/>
</dbReference>
<dbReference type="SUPFAM" id="SSF46785">
    <property type="entry name" value="Winged helix' DNA-binding domain"/>
    <property type="match status" value="1"/>
</dbReference>
<dbReference type="Gene3D" id="3.40.190.10">
    <property type="entry name" value="Periplasmic binding protein-like II"/>
    <property type="match status" value="2"/>
</dbReference>
<dbReference type="Gene3D" id="1.10.10.10">
    <property type="entry name" value="Winged helix-like DNA-binding domain superfamily/Winged helix DNA-binding domain"/>
    <property type="match status" value="1"/>
</dbReference>
<evidence type="ECO:0000256" key="1">
    <source>
        <dbReference type="ARBA" id="ARBA00009437"/>
    </source>
</evidence>
<dbReference type="OrthoDB" id="3252676at2"/>
<dbReference type="Pfam" id="PF03466">
    <property type="entry name" value="LysR_substrate"/>
    <property type="match status" value="1"/>
</dbReference>
<dbReference type="STRING" id="1121416.SAMN02745220_00198"/>
<dbReference type="CDD" id="cd05466">
    <property type="entry name" value="PBP2_LTTR_substrate"/>
    <property type="match status" value="1"/>
</dbReference>
<dbReference type="GO" id="GO:0000976">
    <property type="term" value="F:transcription cis-regulatory region binding"/>
    <property type="evidence" value="ECO:0007669"/>
    <property type="project" value="TreeGrafter"/>
</dbReference>
<keyword evidence="2" id="KW-0805">Transcription regulation</keyword>
<keyword evidence="3" id="KW-0238">DNA-binding</keyword>
<dbReference type="PROSITE" id="PS50931">
    <property type="entry name" value="HTH_LYSR"/>
    <property type="match status" value="1"/>
</dbReference>
<dbReference type="PRINTS" id="PR00039">
    <property type="entry name" value="HTHLYSR"/>
</dbReference>
<dbReference type="PANTHER" id="PTHR30126:SF25">
    <property type="entry name" value="HTH-TYPE TRANSCRIPTIONAL REGULATOR METR"/>
    <property type="match status" value="1"/>
</dbReference>
<dbReference type="InterPro" id="IPR036388">
    <property type="entry name" value="WH-like_DNA-bd_sf"/>
</dbReference>
<evidence type="ECO:0000313" key="7">
    <source>
        <dbReference type="Proteomes" id="UP000184603"/>
    </source>
</evidence>
<dbReference type="InterPro" id="IPR000847">
    <property type="entry name" value="LysR_HTH_N"/>
</dbReference>
<evidence type="ECO:0000313" key="6">
    <source>
        <dbReference type="EMBL" id="SHO42879.1"/>
    </source>
</evidence>
<dbReference type="RefSeq" id="WP_084553309.1">
    <property type="nucleotide sequence ID" value="NZ_FRFE01000001.1"/>
</dbReference>
<dbReference type="GO" id="GO:0003700">
    <property type="term" value="F:DNA-binding transcription factor activity"/>
    <property type="evidence" value="ECO:0007669"/>
    <property type="project" value="InterPro"/>
</dbReference>
<dbReference type="InterPro" id="IPR005119">
    <property type="entry name" value="LysR_subst-bd"/>
</dbReference>
<name>A0A1M7XVX8_9BACT</name>
<evidence type="ECO:0000259" key="5">
    <source>
        <dbReference type="PROSITE" id="PS50931"/>
    </source>
</evidence>
<dbReference type="Pfam" id="PF00126">
    <property type="entry name" value="HTH_1"/>
    <property type="match status" value="1"/>
</dbReference>
<evidence type="ECO:0000256" key="2">
    <source>
        <dbReference type="ARBA" id="ARBA00023015"/>
    </source>
</evidence>
<keyword evidence="4" id="KW-0804">Transcription</keyword>
<dbReference type="SUPFAM" id="SSF53850">
    <property type="entry name" value="Periplasmic binding protein-like II"/>
    <property type="match status" value="1"/>
</dbReference>
<dbReference type="AlphaFoldDB" id="A0A1M7XVX8"/>